<feature type="region of interest" description="Disordered" evidence="1">
    <location>
        <begin position="1"/>
        <end position="37"/>
    </location>
</feature>
<dbReference type="EMBL" id="CP111024">
    <property type="protein sequence ID" value="WAR24188.1"/>
    <property type="molecule type" value="Genomic_DNA"/>
</dbReference>
<feature type="region of interest" description="Disordered" evidence="1">
    <location>
        <begin position="58"/>
        <end position="85"/>
    </location>
</feature>
<feature type="compositionally biased region" description="Basic and acidic residues" evidence="1">
    <location>
        <begin position="19"/>
        <end position="37"/>
    </location>
</feature>
<evidence type="ECO:0000256" key="1">
    <source>
        <dbReference type="SAM" id="MobiDB-lite"/>
    </source>
</evidence>
<name>A0ABY7FTP3_MYAAR</name>
<feature type="compositionally biased region" description="Polar residues" evidence="1">
    <location>
        <begin position="1"/>
        <end position="18"/>
    </location>
</feature>
<proteinExistence type="predicted"/>
<accession>A0ABY7FTP3</accession>
<reference evidence="2" key="1">
    <citation type="submission" date="2022-11" db="EMBL/GenBank/DDBJ databases">
        <title>Centuries of genome instability and evolution in soft-shell clam transmissible cancer (bioRxiv).</title>
        <authorList>
            <person name="Hart S.F.M."/>
            <person name="Yonemitsu M.A."/>
            <person name="Giersch R.M."/>
            <person name="Beal B.F."/>
            <person name="Arriagada G."/>
            <person name="Davis B.W."/>
            <person name="Ostrander E.A."/>
            <person name="Goff S.P."/>
            <person name="Metzger M.J."/>
        </authorList>
    </citation>
    <scope>NUCLEOTIDE SEQUENCE</scope>
    <source>
        <strain evidence="2">MELC-2E11</strain>
        <tissue evidence="2">Siphon/mantle</tissue>
    </source>
</reference>
<sequence length="617" mass="71630">MQKGLSTAPQVTTTTSEQPIRETTVDETARHDQSDDNERLQQLLQTLERSKHIMITKQEEHRIKSKSVRPVETRRSFPQGDRKPEVGMTTVPIRFMGFWKCKSKRKRHIFVECCLDTEMERCRQERQSQGLKEQFCSDIIHAKVGDTFRVDVTDTTKQTYQIHFIGRNVVLKINLEHLLNNAAIIDIYKQQRKLCHFSIQFDHEREYRRNSETYQDGSEGDIKPQEGKDTVPIRFIGFLKGKSKGQCIIFVECCLDTQLETRRQERHSQGCEEQFCSEIIHSKISDTRVDFTEKTNRELEKHFVVGINKTIKFNPGTFWKNGEVIDINIHQHEIYHFNIQIVQRRDLKRNSAIDASDRCRNAGMDNVISAEEKTNTVRNNRDGENDIATLAKHHTGSKLQPDYTETGRKIHLICFVKPLHHIKCIVTECCLSCKTVERRQFWRQAGFIECGNPKEYELQSAKVVFVIIFETILASNQNSRNVDYLFFDKDPAVLVRLYPIETNIAINVINDDTIIAQFELSQTKDDCCSKSDRVEGKQLLMFGHKVSEVQIRVNTHSYPEKPTPDNSSSKRRTSEFFVEIQLSWVLKGFPDVLALQVSSRTDAISIIRSKRDPLYHS</sequence>
<feature type="compositionally biased region" description="Basic and acidic residues" evidence="1">
    <location>
        <begin position="69"/>
        <end position="85"/>
    </location>
</feature>
<dbReference type="Proteomes" id="UP001164746">
    <property type="component" value="Chromosome 13"/>
</dbReference>
<organism evidence="2 3">
    <name type="scientific">Mya arenaria</name>
    <name type="common">Soft-shell clam</name>
    <dbReference type="NCBI Taxonomy" id="6604"/>
    <lineage>
        <taxon>Eukaryota</taxon>
        <taxon>Metazoa</taxon>
        <taxon>Spiralia</taxon>
        <taxon>Lophotrochozoa</taxon>
        <taxon>Mollusca</taxon>
        <taxon>Bivalvia</taxon>
        <taxon>Autobranchia</taxon>
        <taxon>Heteroconchia</taxon>
        <taxon>Euheterodonta</taxon>
        <taxon>Imparidentia</taxon>
        <taxon>Neoheterodontei</taxon>
        <taxon>Myida</taxon>
        <taxon>Myoidea</taxon>
        <taxon>Myidae</taxon>
        <taxon>Mya</taxon>
    </lineage>
</organism>
<keyword evidence="3" id="KW-1185">Reference proteome</keyword>
<protein>
    <submittedName>
        <fullName evidence="2">Uncharacterized protein</fullName>
    </submittedName>
</protein>
<evidence type="ECO:0000313" key="2">
    <source>
        <dbReference type="EMBL" id="WAR24188.1"/>
    </source>
</evidence>
<gene>
    <name evidence="2" type="ORF">MAR_037857</name>
</gene>
<evidence type="ECO:0000313" key="3">
    <source>
        <dbReference type="Proteomes" id="UP001164746"/>
    </source>
</evidence>